<evidence type="ECO:0000313" key="6">
    <source>
        <dbReference type="Proteomes" id="UP000614424"/>
    </source>
</evidence>
<dbReference type="EMBL" id="JACNJZ010000138">
    <property type="protein sequence ID" value="MBC8318181.1"/>
    <property type="molecule type" value="Genomic_DNA"/>
</dbReference>
<dbReference type="Gene3D" id="3.90.1530.30">
    <property type="match status" value="1"/>
</dbReference>
<dbReference type="FunFam" id="3.90.1530.30:FF:000001">
    <property type="entry name" value="Chromosome partitioning protein ParB"/>
    <property type="match status" value="1"/>
</dbReference>
<reference evidence="5 6" key="1">
    <citation type="submission" date="2020-08" db="EMBL/GenBank/DDBJ databases">
        <title>Bridging the membrane lipid divide: bacteria of the FCB group superphylum have the potential to synthesize archaeal ether lipids.</title>
        <authorList>
            <person name="Villanueva L."/>
            <person name="Von Meijenfeldt F.A.B."/>
            <person name="Westbye A.B."/>
            <person name="Yadav S."/>
            <person name="Hopmans E.C."/>
            <person name="Dutilh B.E."/>
            <person name="Sinninghe Damste J.S."/>
        </authorList>
    </citation>
    <scope>NUCLEOTIDE SEQUENCE [LARGE SCALE GENOMIC DNA]</scope>
    <source>
        <strain evidence="5">NIOZ-UU47</strain>
    </source>
</reference>
<dbReference type="InterPro" id="IPR003115">
    <property type="entry name" value="ParB_N"/>
</dbReference>
<dbReference type="CDD" id="cd16393">
    <property type="entry name" value="SPO0J_N"/>
    <property type="match status" value="1"/>
</dbReference>
<dbReference type="Pfam" id="PF02195">
    <property type="entry name" value="ParB_N"/>
    <property type="match status" value="1"/>
</dbReference>
<dbReference type="PANTHER" id="PTHR33375:SF1">
    <property type="entry name" value="CHROMOSOME-PARTITIONING PROTEIN PARB-RELATED"/>
    <property type="match status" value="1"/>
</dbReference>
<proteinExistence type="inferred from homology"/>
<feature type="domain" description="ParB-like N-terminal" evidence="4">
    <location>
        <begin position="35"/>
        <end position="125"/>
    </location>
</feature>
<dbReference type="FunFam" id="1.10.10.2830:FF:000001">
    <property type="entry name" value="Chromosome partitioning protein ParB"/>
    <property type="match status" value="1"/>
</dbReference>
<comment type="caution">
    <text evidence="5">The sequence shown here is derived from an EMBL/GenBank/DDBJ whole genome shotgun (WGS) entry which is preliminary data.</text>
</comment>
<dbReference type="InterPro" id="IPR041468">
    <property type="entry name" value="HTH_ParB/Spo0J"/>
</dbReference>
<keyword evidence="3" id="KW-0238">DNA-binding</keyword>
<evidence type="ECO:0000256" key="3">
    <source>
        <dbReference type="ARBA" id="ARBA00023125"/>
    </source>
</evidence>
<dbReference type="SMART" id="SM00470">
    <property type="entry name" value="ParB"/>
    <property type="match status" value="1"/>
</dbReference>
<dbReference type="GO" id="GO:0005694">
    <property type="term" value="C:chromosome"/>
    <property type="evidence" value="ECO:0007669"/>
    <property type="project" value="TreeGrafter"/>
</dbReference>
<protein>
    <submittedName>
        <fullName evidence="5">ParB/RepB/Spo0J family partition protein</fullName>
    </submittedName>
</protein>
<dbReference type="InterPro" id="IPR057240">
    <property type="entry name" value="ParB_dimer_C"/>
</dbReference>
<accession>A0A8J6ND15</accession>
<name>A0A8J6ND15_9BACT</name>
<evidence type="ECO:0000256" key="1">
    <source>
        <dbReference type="ARBA" id="ARBA00006295"/>
    </source>
</evidence>
<dbReference type="AlphaFoldDB" id="A0A8J6ND15"/>
<dbReference type="PANTHER" id="PTHR33375">
    <property type="entry name" value="CHROMOSOME-PARTITIONING PROTEIN PARB-RELATED"/>
    <property type="match status" value="1"/>
</dbReference>
<organism evidence="5 6">
    <name type="scientific">Candidatus Desulfobia pelagia</name>
    <dbReference type="NCBI Taxonomy" id="2841692"/>
    <lineage>
        <taxon>Bacteria</taxon>
        <taxon>Pseudomonadati</taxon>
        <taxon>Thermodesulfobacteriota</taxon>
        <taxon>Desulfobulbia</taxon>
        <taxon>Desulfobulbales</taxon>
        <taxon>Desulfobulbaceae</taxon>
        <taxon>Candidatus Desulfobia</taxon>
    </lineage>
</organism>
<comment type="similarity">
    <text evidence="1">Belongs to the ParB family.</text>
</comment>
<evidence type="ECO:0000256" key="2">
    <source>
        <dbReference type="ARBA" id="ARBA00022829"/>
    </source>
</evidence>
<dbReference type="SUPFAM" id="SSF110849">
    <property type="entry name" value="ParB/Sulfiredoxin"/>
    <property type="match status" value="1"/>
</dbReference>
<dbReference type="Gene3D" id="1.10.10.2830">
    <property type="match status" value="1"/>
</dbReference>
<evidence type="ECO:0000313" key="5">
    <source>
        <dbReference type="EMBL" id="MBC8318181.1"/>
    </source>
</evidence>
<dbReference type="InterPro" id="IPR050336">
    <property type="entry name" value="Chromosome_partition/occlusion"/>
</dbReference>
<dbReference type="Proteomes" id="UP000614424">
    <property type="component" value="Unassembled WGS sequence"/>
</dbReference>
<dbReference type="GO" id="GO:0003677">
    <property type="term" value="F:DNA binding"/>
    <property type="evidence" value="ECO:0007669"/>
    <property type="project" value="UniProtKB-KW"/>
</dbReference>
<dbReference type="InterPro" id="IPR036086">
    <property type="entry name" value="ParB/Sulfiredoxin_sf"/>
</dbReference>
<dbReference type="NCBIfam" id="TIGR00180">
    <property type="entry name" value="parB_part"/>
    <property type="match status" value="1"/>
</dbReference>
<dbReference type="InterPro" id="IPR004437">
    <property type="entry name" value="ParB/RepB/Spo0J"/>
</dbReference>
<evidence type="ECO:0000259" key="4">
    <source>
        <dbReference type="SMART" id="SM00470"/>
    </source>
</evidence>
<dbReference type="Pfam" id="PF17762">
    <property type="entry name" value="HTH_ParB"/>
    <property type="match status" value="1"/>
</dbReference>
<dbReference type="Pfam" id="PF23552">
    <property type="entry name" value="ParB_C"/>
    <property type="match status" value="1"/>
</dbReference>
<sequence length="304" mass="34330">MKNNNDRLGRGLRSLLPDSLDLDDKDLFEAQETYFLCDIEKIQPNPYQPRKEMSENGLKELASSIREKGILQPLVINERTDDGYELIAGERRLRAAGMAGLQKVPVIIRKASQEERLELALIENIQRQNLNPLEEAMAYNKLANEFSMTQEEISQKVGKERSTVTNTLRLLQLPDYVKEDIQTGRLSSGHARVLLSMDNAEAIKILRDKIVSRGLSVRQAEKLARELKGTKTAPPRRVPKKTIPESYCNTLANEVTRHLGSKSKITQNGQRGKLEIEYYSLEDLERIHKLLLSVPAANSATAAQ</sequence>
<keyword evidence="2" id="KW-0159">Chromosome partition</keyword>
<dbReference type="SUPFAM" id="SSF109709">
    <property type="entry name" value="KorB DNA-binding domain-like"/>
    <property type="match status" value="1"/>
</dbReference>
<dbReference type="GO" id="GO:0045881">
    <property type="term" value="P:positive regulation of sporulation resulting in formation of a cellular spore"/>
    <property type="evidence" value="ECO:0007669"/>
    <property type="project" value="TreeGrafter"/>
</dbReference>
<gene>
    <name evidence="5" type="ORF">H8E41_09765</name>
</gene>
<dbReference type="GO" id="GO:0007059">
    <property type="term" value="P:chromosome segregation"/>
    <property type="evidence" value="ECO:0007669"/>
    <property type="project" value="UniProtKB-KW"/>
</dbReference>